<feature type="domain" description="Transcription initiation factor TFIID subunit 2 TPR repeats" evidence="12">
    <location>
        <begin position="786"/>
        <end position="948"/>
    </location>
</feature>
<reference evidence="13 14" key="1">
    <citation type="journal article" date="2012" name="PLoS Pathog.">
        <title>Diverse lifestyles and strategies of plant pathogenesis encoded in the genomes of eighteen Dothideomycetes fungi.</title>
        <authorList>
            <person name="Ohm R.A."/>
            <person name="Feau N."/>
            <person name="Henrissat B."/>
            <person name="Schoch C.L."/>
            <person name="Horwitz B.A."/>
            <person name="Barry K.W."/>
            <person name="Condon B.J."/>
            <person name="Copeland A.C."/>
            <person name="Dhillon B."/>
            <person name="Glaser F."/>
            <person name="Hesse C.N."/>
            <person name="Kosti I."/>
            <person name="LaButti K."/>
            <person name="Lindquist E.A."/>
            <person name="Lucas S."/>
            <person name="Salamov A.A."/>
            <person name="Bradshaw R.E."/>
            <person name="Ciuffetti L."/>
            <person name="Hamelin R.C."/>
            <person name="Kema G.H.J."/>
            <person name="Lawrence C."/>
            <person name="Scott J.A."/>
            <person name="Spatafora J.W."/>
            <person name="Turgeon B.G."/>
            <person name="de Wit P.J.G.M."/>
            <person name="Zhong S."/>
            <person name="Goodwin S.B."/>
            <person name="Grigoriev I.V."/>
        </authorList>
    </citation>
    <scope>NUCLEOTIDE SEQUENCE [LARGE SCALE GENOMIC DNA]</scope>
    <source>
        <strain evidence="13 14">SO2202</strain>
    </source>
</reference>
<evidence type="ECO:0000256" key="8">
    <source>
        <dbReference type="ARBA" id="ARBA00076306"/>
    </source>
</evidence>
<evidence type="ECO:0000256" key="5">
    <source>
        <dbReference type="ARBA" id="ARBA00023163"/>
    </source>
</evidence>
<dbReference type="InterPro" id="IPR042097">
    <property type="entry name" value="Aminopeptidase_N-like_N_sf"/>
</dbReference>
<organism evidence="13 14">
    <name type="scientific">Sphaerulina musiva (strain SO2202)</name>
    <name type="common">Poplar stem canker fungus</name>
    <name type="synonym">Septoria musiva</name>
    <dbReference type="NCBI Taxonomy" id="692275"/>
    <lineage>
        <taxon>Eukaryota</taxon>
        <taxon>Fungi</taxon>
        <taxon>Dikarya</taxon>
        <taxon>Ascomycota</taxon>
        <taxon>Pezizomycotina</taxon>
        <taxon>Dothideomycetes</taxon>
        <taxon>Dothideomycetidae</taxon>
        <taxon>Mycosphaerellales</taxon>
        <taxon>Mycosphaerellaceae</taxon>
        <taxon>Sphaerulina</taxon>
    </lineage>
</organism>
<feature type="compositionally biased region" description="Low complexity" evidence="10">
    <location>
        <begin position="1537"/>
        <end position="1553"/>
    </location>
</feature>
<evidence type="ECO:0000313" key="13">
    <source>
        <dbReference type="EMBL" id="EMF13752.1"/>
    </source>
</evidence>
<evidence type="ECO:0000259" key="12">
    <source>
        <dbReference type="Pfam" id="PF25577"/>
    </source>
</evidence>
<feature type="domain" description="Transcription initiation factor TFIID subunit 2 Ig-like" evidence="11">
    <location>
        <begin position="603"/>
        <end position="784"/>
    </location>
</feature>
<dbReference type="GO" id="GO:0016251">
    <property type="term" value="F:RNA polymerase II general transcription initiation factor activity"/>
    <property type="evidence" value="ECO:0007669"/>
    <property type="project" value="TreeGrafter"/>
</dbReference>
<feature type="compositionally biased region" description="Polar residues" evidence="10">
    <location>
        <begin position="1554"/>
        <end position="1572"/>
    </location>
</feature>
<comment type="similarity">
    <text evidence="2">Belongs to the TAF2 family.</text>
</comment>
<keyword evidence="4" id="KW-0805">Transcription regulation</keyword>
<dbReference type="STRING" id="692275.M3B1S7"/>
<feature type="coiled-coil region" evidence="9">
    <location>
        <begin position="1277"/>
        <end position="1314"/>
    </location>
</feature>
<dbReference type="FunFam" id="1.10.390.10:FF:000011">
    <property type="entry name" value="Transcription initiation factor TFIID subunit"/>
    <property type="match status" value="1"/>
</dbReference>
<evidence type="ECO:0000256" key="7">
    <source>
        <dbReference type="ARBA" id="ARBA00025346"/>
    </source>
</evidence>
<dbReference type="GO" id="GO:0005669">
    <property type="term" value="C:transcription factor TFIID complex"/>
    <property type="evidence" value="ECO:0007669"/>
    <property type="project" value="InterPro"/>
</dbReference>
<gene>
    <name evidence="13" type="ORF">SEPMUDRAFT_148949</name>
</gene>
<dbReference type="RefSeq" id="XP_016761873.1">
    <property type="nucleotide sequence ID" value="XM_016905248.1"/>
</dbReference>
<dbReference type="OMA" id="TDLFMKK"/>
<dbReference type="GeneID" id="27902385"/>
<evidence type="ECO:0000313" key="14">
    <source>
        <dbReference type="Proteomes" id="UP000016931"/>
    </source>
</evidence>
<dbReference type="Proteomes" id="UP000016931">
    <property type="component" value="Unassembled WGS sequence"/>
</dbReference>
<dbReference type="GO" id="GO:0000976">
    <property type="term" value="F:transcription cis-regulatory region binding"/>
    <property type="evidence" value="ECO:0007669"/>
    <property type="project" value="TreeGrafter"/>
</dbReference>
<dbReference type="CDD" id="cd09839">
    <property type="entry name" value="M1_like_TAF2"/>
    <property type="match status" value="1"/>
</dbReference>
<dbReference type="SUPFAM" id="SSF48371">
    <property type="entry name" value="ARM repeat"/>
    <property type="match status" value="1"/>
</dbReference>
<keyword evidence="5" id="KW-0804">Transcription</keyword>
<dbReference type="PANTHER" id="PTHR15137:SF9">
    <property type="entry name" value="TRANSCRIPTION INITIATION FACTOR TFIID SUBUNIT 2"/>
    <property type="match status" value="1"/>
</dbReference>
<protein>
    <recommendedName>
        <fullName evidence="3">Transcription initiation factor TFIID subunit 2</fullName>
    </recommendedName>
    <alternativeName>
        <fullName evidence="8">TBP-associated factor 2</fullName>
    </alternativeName>
</protein>
<dbReference type="InterPro" id="IPR016024">
    <property type="entry name" value="ARM-type_fold"/>
</dbReference>
<dbReference type="Gene3D" id="2.60.40.1730">
    <property type="entry name" value="tricorn interacting facor f3 domain"/>
    <property type="match status" value="1"/>
</dbReference>
<dbReference type="PANTHER" id="PTHR15137">
    <property type="entry name" value="TRANSCRIPTION INITIATION FACTOR TFIID"/>
    <property type="match status" value="1"/>
</dbReference>
<comment type="subcellular location">
    <subcellularLocation>
        <location evidence="1">Nucleus</location>
    </subcellularLocation>
</comment>
<feature type="region of interest" description="Disordered" evidence="10">
    <location>
        <begin position="1408"/>
        <end position="1430"/>
    </location>
</feature>
<dbReference type="InterPro" id="IPR057991">
    <property type="entry name" value="TPR_TAF2_C"/>
</dbReference>
<feature type="region of interest" description="Disordered" evidence="10">
    <location>
        <begin position="1351"/>
        <end position="1396"/>
    </location>
</feature>
<evidence type="ECO:0000259" key="11">
    <source>
        <dbReference type="Pfam" id="PF25316"/>
    </source>
</evidence>
<dbReference type="InterPro" id="IPR057345">
    <property type="entry name" value="Ig-like_TAF2"/>
</dbReference>
<name>M3B1S7_SPHMS</name>
<evidence type="ECO:0000256" key="1">
    <source>
        <dbReference type="ARBA" id="ARBA00004123"/>
    </source>
</evidence>
<comment type="function">
    <text evidence="7">Functions as a component of the DNA-binding general transcription factor complex TFIID. Binding of TFIID to a promoter (with or without TATA element) is the initial step in pre-initiation complex (PIC) formation. TFIID plays a key role in the regulation of gene expression by RNA polymerase II through different activities such as transcription activator interaction, core promoter recognition and selectivity, TFIIA and TFIIB interaction, chromatin modification (histone acetylation by TAF1), facilitation of DNA opening and initiation of transcription.</text>
</comment>
<proteinExistence type="inferred from homology"/>
<accession>M3B1S7</accession>
<evidence type="ECO:0000256" key="10">
    <source>
        <dbReference type="SAM" id="MobiDB-lite"/>
    </source>
</evidence>
<dbReference type="SUPFAM" id="SSF63737">
    <property type="entry name" value="Leukotriene A4 hydrolase N-terminal domain"/>
    <property type="match status" value="1"/>
</dbReference>
<dbReference type="GO" id="GO:0003682">
    <property type="term" value="F:chromatin binding"/>
    <property type="evidence" value="ECO:0007669"/>
    <property type="project" value="TreeGrafter"/>
</dbReference>
<evidence type="ECO:0000256" key="3">
    <source>
        <dbReference type="ARBA" id="ARBA00017363"/>
    </source>
</evidence>
<dbReference type="HOGENOM" id="CLU_002317_2_0_1"/>
<evidence type="ECO:0000256" key="9">
    <source>
        <dbReference type="SAM" id="Coils"/>
    </source>
</evidence>
<evidence type="ECO:0000256" key="4">
    <source>
        <dbReference type="ARBA" id="ARBA00023015"/>
    </source>
</evidence>
<sequence length="1596" mass="176027">MPALPEETADAPGLAPPEYSVLKQRVDIDIDFPNKSLKGSTEITIQPLIKDLRTIKLHCRQCRPTQVQASGINAKFDYDDPYRRTRVGDKTTVHQHGMLKSRIQNSLRPNPEPQFAIILPSRLKIQELRVDPATALPISEYAVAALKQEHDAVAVADTPVIERLQQQISQFAPIKLTIEFELDVDREGIRWVGCDPGDQRYPYLYTRLEAWTGSTSSLFPCVDDATSKCIWELAIRCPRTLGDAYRKPKVEASVPNGHVEENGDVEMTNGDVVMTHPKPKQEDGEEYLIDMAGTDAAMELTVLCIGDQSEDTADPEDDTRHTVTFTSSDAVTARHVGFAIGPFEHVDLTNFRATEEEAKLGQTAVKVDAYCLPGRTAEVENTCYPVCQAVDHISVNCGRFPFSTYQMLFVDDMVDNTAGAAGLTICSTRLLFPSEIIEPLDRHTRILVRAVAEQWSGVNLVPKESSDAWVTAGISGFLTDVFMKKLAGNNQYRWEQKLAAEKVYDLDVDRPSMAQLGSLLHLDPAIRDFLNLKSAVVLGILDRRLIKASGSTGVLRIINKIFLNAKTGALSNGELSTADFQRTCEKLGHNKLESFFRQWVWGSGCPIFYVQQRFNKKKLVVEMTIFQRQLERQTKPAFEASNFMREVKEHIQEVWAPEVQPVFTGPMTIRIHEADGTPYEHIVEIKEPITKLEIPYNTKYKRLKRSRLQKNRAEAANGQLNDEDGQSALLYCLGDILATNEDKEEWKLVDWSAEDEEKMNQESYEWIRMDADFEWIGKIHLVMPLYMYISQLQQDRDIAAQYESMRYLLASNPHHVSLSILLRTLMDERYFHGIRVMAAEGLAKLAKDKLMDIGKHQLIKAFEWFFCETEGNGPVMPRPNDFSSRITLIMQCAIPEAMAKLRDEDGKVPMDVRELFQALLTHNDNANPDISDCHYVATLMNCLADSLVASKWDGGKKKEVVAPEPEVPQSYTFEFGEDEEDTGMMDAGGPVKDLIDFDEEPVDPDAPFTKSAIDAIERHRRLDEYVVTYQNLYSVTAIKCLQKLIKAGVVKDKTVELMQYTSHSTADNVRLEAFRCMNEIGLTRKPAVMKHLLHSLSDDQSPYFRDRLTRHFGEALGHVALGDDEPEQPAPGPINDGGLILEEAQSNETRRIEATRKSTPEGAIAALKLAFADDETFKSALWYAATSPYFTLDEVAAFCDVADLMFDAVTSLALTIKYPLPWKVEHTGKGKLRFYTHGKQYRTTPAKSIGLSWDAYQDLEDYGLRYTGPLSAETKKELNNREQAKTLKIKIARLEREQRERESMEATIALQQQASYIMPPPASIPPTPIDHKSGFKLSLGGLKRKASVDIGAASREASPKVVKVNKSSTPGGGATPTIKRRGSTSSKAGKKGAGSPVILHLGIANSRRASDIVSKPPTPGRYPSGQPPAKKIVPVKGVAHSRQNSISIAAGGPSPGPAAWSPVPPSLTSPGGGVNMNVGGFRSFGESAAAAGLGSGGGLSMSPPPALSTFRSLSGGSGEIATSGVVSTGFRSLSGEAPSISPPALASPSGLGPVNSQTKPSPGGSTVKSLTSEPPKKKFKLKLGVKPKAEPPSPSG</sequence>
<dbReference type="SUPFAM" id="SSF55486">
    <property type="entry name" value="Metalloproteases ('zincins'), catalytic domain"/>
    <property type="match status" value="1"/>
</dbReference>
<dbReference type="EMBL" id="KB456263">
    <property type="protein sequence ID" value="EMF13752.1"/>
    <property type="molecule type" value="Genomic_DNA"/>
</dbReference>
<dbReference type="OrthoDB" id="308861at2759"/>
<feature type="region of interest" description="Disordered" evidence="10">
    <location>
        <begin position="1531"/>
        <end position="1596"/>
    </location>
</feature>
<dbReference type="GO" id="GO:0006367">
    <property type="term" value="P:transcription initiation at RNA polymerase II promoter"/>
    <property type="evidence" value="ECO:0007669"/>
    <property type="project" value="TreeGrafter"/>
</dbReference>
<dbReference type="Pfam" id="PF25577">
    <property type="entry name" value="TPR_TAF2_C"/>
    <property type="match status" value="1"/>
</dbReference>
<keyword evidence="6" id="KW-0539">Nucleus</keyword>
<dbReference type="InterPro" id="IPR027268">
    <property type="entry name" value="Peptidase_M4/M1_CTD_sf"/>
</dbReference>
<evidence type="ECO:0000256" key="2">
    <source>
        <dbReference type="ARBA" id="ARBA00010937"/>
    </source>
</evidence>
<dbReference type="Gene3D" id="1.10.390.10">
    <property type="entry name" value="Neutral Protease Domain 2"/>
    <property type="match status" value="1"/>
</dbReference>
<dbReference type="InterPro" id="IPR037813">
    <property type="entry name" value="TAF2"/>
</dbReference>
<evidence type="ECO:0000256" key="6">
    <source>
        <dbReference type="ARBA" id="ARBA00023242"/>
    </source>
</evidence>
<dbReference type="Pfam" id="PF25316">
    <property type="entry name" value="TAF2_3rd"/>
    <property type="match status" value="1"/>
</dbReference>
<keyword evidence="9" id="KW-0175">Coiled coil</keyword>
<keyword evidence="14" id="KW-1185">Reference proteome</keyword>
<dbReference type="eggNOG" id="KOG1932">
    <property type="taxonomic scope" value="Eukaryota"/>
</dbReference>